<dbReference type="AlphaFoldDB" id="A0A5J4YPJ7"/>
<feature type="compositionally biased region" description="Polar residues" evidence="1">
    <location>
        <begin position="95"/>
        <end position="119"/>
    </location>
</feature>
<sequence length="922" mass="104251">MEEDTRALMPSASSAPTSPNNAGAANPPSSPKRYPPAAGPKIGPQGNEYYYSRAPTLSGSGSAMGSGSASGTLLYSKSSAPAAPAPPRQRRVSSLRANSNLSSPPAVQNKGSSNMSSSRMVGPRAESTRTSSAQSYFPPPPRMGSFSVRSSQGSYASGAGAAERHVSEMYRHGIVVGTQSREQEQQQMLKNSSQELMSRIETSAVSPTSGAPTILKDRRQFSAPSLQFDSWNASWVVDIFALHHNALRREIVDMYDMLASMMRRRKTLRPAVDVAFFYAWFKELSWFLIEYFELEEQVLFPWVESRCLLMTRLCRAFRLRRKDQIRAMLIAMLRVEPILSNATKRKPISRPRSRPRSRRPSAPPSPGMTSPRTGSLSQSKLNSPEAKEARERSPGSFRKLMDATAAKQTEKERPRTVTPSEVPVILKDSCDQLVEKINVYFSDFSQSGAMYGLIAQAFTAKEKRELDRRVVDWIFKRRHTGRYIMMMSFWIYEVYGDRKFREFKWNHLGPLRSMRCGVWEKSHQRHLGFARKFRRWAADYQEERVKFQRKHDIRLIPARVNAGVLPRAPVNDATDLTWVADSAAANTPRYPAMDYALDWSDEDDDQLIHSNVPEMDCDYYGEIDDAEQQTDVVEFIEEFVEEEIVEGDSIAALLALMHDKVGRAFGRTSAGRRRWLRGEGRCATRRRPAMPVLPAMIMKSGKPDGFITLATLALVCATLMRVVRAEEICIQTRINTAGEWESRPVMLVPLFSLDPTHVISFEHHYTVEDLEVCVAHGGMYEARLDTACHDQALAHVWLPCCGLLIGEFVRVHVDNRGNVFWISPDLEHYEECWNMDLAGARPPETLLLRISIDMQRDYEPVWLMYENDVVVEEVDRTVSAHEKSLDPENAPILDRAIGVLSRYWLIFAILLAVLIFNLATSR</sequence>
<feature type="transmembrane region" description="Helical" evidence="2">
    <location>
        <begin position="903"/>
        <end position="920"/>
    </location>
</feature>
<gene>
    <name evidence="3" type="ORF">FVE85_9162</name>
</gene>
<feature type="region of interest" description="Disordered" evidence="1">
    <location>
        <begin position="1"/>
        <end position="151"/>
    </location>
</feature>
<evidence type="ECO:0000256" key="2">
    <source>
        <dbReference type="SAM" id="Phobius"/>
    </source>
</evidence>
<reference evidence="4" key="1">
    <citation type="journal article" date="2019" name="Nat. Commun.">
        <title>Expansion of phycobilisome linker gene families in mesophilic red algae.</title>
        <authorList>
            <person name="Lee J."/>
            <person name="Kim D."/>
            <person name="Bhattacharya D."/>
            <person name="Yoon H.S."/>
        </authorList>
    </citation>
    <scope>NUCLEOTIDE SEQUENCE [LARGE SCALE GENOMIC DNA]</scope>
    <source>
        <strain evidence="4">CCMP 1328</strain>
    </source>
</reference>
<accession>A0A5J4YPJ7</accession>
<keyword evidence="4" id="KW-1185">Reference proteome</keyword>
<keyword evidence="2" id="KW-0472">Membrane</keyword>
<dbReference type="OrthoDB" id="3779at2759"/>
<keyword evidence="2" id="KW-0812">Transmembrane</keyword>
<evidence type="ECO:0000256" key="1">
    <source>
        <dbReference type="SAM" id="MobiDB-lite"/>
    </source>
</evidence>
<evidence type="ECO:0000313" key="3">
    <source>
        <dbReference type="EMBL" id="KAA8492890.1"/>
    </source>
</evidence>
<feature type="compositionally biased region" description="Pro residues" evidence="1">
    <location>
        <begin position="28"/>
        <end position="38"/>
    </location>
</feature>
<comment type="caution">
    <text evidence="3">The sequence shown here is derived from an EMBL/GenBank/DDBJ whole genome shotgun (WGS) entry which is preliminary data.</text>
</comment>
<keyword evidence="2" id="KW-1133">Transmembrane helix</keyword>
<protein>
    <submittedName>
        <fullName evidence="3">Uncharacterized protein</fullName>
    </submittedName>
</protein>
<feature type="region of interest" description="Disordered" evidence="1">
    <location>
        <begin position="344"/>
        <end position="420"/>
    </location>
</feature>
<feature type="compositionally biased region" description="Polar residues" evidence="1">
    <location>
        <begin position="367"/>
        <end position="382"/>
    </location>
</feature>
<feature type="compositionally biased region" description="Low complexity" evidence="1">
    <location>
        <begin position="58"/>
        <end position="71"/>
    </location>
</feature>
<name>A0A5J4YPJ7_PORPP</name>
<dbReference type="Proteomes" id="UP000324585">
    <property type="component" value="Unassembled WGS sequence"/>
</dbReference>
<feature type="compositionally biased region" description="Basic residues" evidence="1">
    <location>
        <begin position="344"/>
        <end position="359"/>
    </location>
</feature>
<dbReference type="EMBL" id="VRMN01000008">
    <property type="protein sequence ID" value="KAA8492890.1"/>
    <property type="molecule type" value="Genomic_DNA"/>
</dbReference>
<feature type="compositionally biased region" description="Low complexity" evidence="1">
    <location>
        <begin position="10"/>
        <end position="27"/>
    </location>
</feature>
<evidence type="ECO:0000313" key="4">
    <source>
        <dbReference type="Proteomes" id="UP000324585"/>
    </source>
</evidence>
<organism evidence="3 4">
    <name type="scientific">Porphyridium purpureum</name>
    <name type="common">Red alga</name>
    <name type="synonym">Porphyridium cruentum</name>
    <dbReference type="NCBI Taxonomy" id="35688"/>
    <lineage>
        <taxon>Eukaryota</taxon>
        <taxon>Rhodophyta</taxon>
        <taxon>Bangiophyceae</taxon>
        <taxon>Porphyridiales</taxon>
        <taxon>Porphyridiaceae</taxon>
        <taxon>Porphyridium</taxon>
    </lineage>
</organism>
<proteinExistence type="predicted"/>